<comment type="subcellular location">
    <subcellularLocation>
        <location evidence="1">Membrane</location>
        <topology evidence="1">Multi-pass membrane protein</topology>
    </subcellularLocation>
</comment>
<dbReference type="SMART" id="SM01117">
    <property type="entry name" value="Cyt-b5"/>
    <property type="match status" value="1"/>
</dbReference>
<comment type="caution">
    <text evidence="12">The sequence shown here is derived from an EMBL/GenBank/DDBJ whole genome shotgun (WGS) entry which is preliminary data.</text>
</comment>
<keyword evidence="7" id="KW-0408">Iron</keyword>
<keyword evidence="6" id="KW-0560">Oxidoreductase</keyword>
<proteinExistence type="inferred from homology"/>
<dbReference type="Gene3D" id="3.10.120.10">
    <property type="entry name" value="Cytochrome b5-like heme/steroid binding domain"/>
    <property type="match status" value="1"/>
</dbReference>
<gene>
    <name evidence="12" type="ORF">AKO1_003779</name>
</gene>
<evidence type="ECO:0000313" key="12">
    <source>
        <dbReference type="EMBL" id="KAL0485001.1"/>
    </source>
</evidence>
<feature type="transmembrane region" description="Helical" evidence="10">
    <location>
        <begin position="62"/>
        <end position="79"/>
    </location>
</feature>
<feature type="transmembrane region" description="Helical" evidence="10">
    <location>
        <begin position="445"/>
        <end position="463"/>
    </location>
</feature>
<evidence type="ECO:0000256" key="8">
    <source>
        <dbReference type="ARBA" id="ARBA00023098"/>
    </source>
</evidence>
<dbReference type="PANTHER" id="PTHR11351">
    <property type="entry name" value="ACYL-COA DESATURASE"/>
    <property type="match status" value="1"/>
</dbReference>
<evidence type="ECO:0000256" key="4">
    <source>
        <dbReference type="ARBA" id="ARBA00022832"/>
    </source>
</evidence>
<dbReference type="GO" id="GO:0006636">
    <property type="term" value="P:unsaturated fatty acid biosynthetic process"/>
    <property type="evidence" value="ECO:0007669"/>
    <property type="project" value="TreeGrafter"/>
</dbReference>
<evidence type="ECO:0000259" key="11">
    <source>
        <dbReference type="PROSITE" id="PS50255"/>
    </source>
</evidence>
<name>A0AAW2Z8F9_9EUKA</name>
<evidence type="ECO:0000313" key="13">
    <source>
        <dbReference type="Proteomes" id="UP001431209"/>
    </source>
</evidence>
<dbReference type="EMBL" id="JAOPGA020001095">
    <property type="protein sequence ID" value="KAL0485001.1"/>
    <property type="molecule type" value="Genomic_DNA"/>
</dbReference>
<evidence type="ECO:0000256" key="10">
    <source>
        <dbReference type="SAM" id="Phobius"/>
    </source>
</evidence>
<evidence type="ECO:0000256" key="7">
    <source>
        <dbReference type="ARBA" id="ARBA00023004"/>
    </source>
</evidence>
<dbReference type="GO" id="GO:0005789">
    <property type="term" value="C:endoplasmic reticulum membrane"/>
    <property type="evidence" value="ECO:0007669"/>
    <property type="project" value="TreeGrafter"/>
</dbReference>
<feature type="transmembrane region" description="Helical" evidence="10">
    <location>
        <begin position="326"/>
        <end position="347"/>
    </location>
</feature>
<keyword evidence="3 10" id="KW-0812">Transmembrane</keyword>
<protein>
    <submittedName>
        <fullName evidence="12">Stearoyl-CoA desaturase</fullName>
    </submittedName>
</protein>
<evidence type="ECO:0000256" key="1">
    <source>
        <dbReference type="ARBA" id="ARBA00004141"/>
    </source>
</evidence>
<keyword evidence="8" id="KW-0443">Lipid metabolism</keyword>
<dbReference type="InterPro" id="IPR036400">
    <property type="entry name" value="Cyt_B5-like_heme/steroid_sf"/>
</dbReference>
<keyword evidence="13" id="KW-1185">Reference proteome</keyword>
<feature type="transmembrane region" description="Helical" evidence="10">
    <location>
        <begin position="36"/>
        <end position="56"/>
    </location>
</feature>
<dbReference type="GO" id="GO:0005506">
    <property type="term" value="F:iron ion binding"/>
    <property type="evidence" value="ECO:0007669"/>
    <property type="project" value="TreeGrafter"/>
</dbReference>
<dbReference type="PROSITE" id="PS50255">
    <property type="entry name" value="CYTOCHROME_B5_2"/>
    <property type="match status" value="1"/>
</dbReference>
<feature type="non-terminal residue" evidence="12">
    <location>
        <position position="668"/>
    </location>
</feature>
<organism evidence="12 13">
    <name type="scientific">Acrasis kona</name>
    <dbReference type="NCBI Taxonomy" id="1008807"/>
    <lineage>
        <taxon>Eukaryota</taxon>
        <taxon>Discoba</taxon>
        <taxon>Heterolobosea</taxon>
        <taxon>Tetramitia</taxon>
        <taxon>Eutetramitia</taxon>
        <taxon>Acrasidae</taxon>
        <taxon>Acrasis</taxon>
    </lineage>
</organism>
<keyword evidence="9 10" id="KW-0472">Membrane</keyword>
<feature type="transmembrane region" description="Helical" evidence="10">
    <location>
        <begin position="160"/>
        <end position="181"/>
    </location>
</feature>
<accession>A0AAW2Z8F9</accession>
<dbReference type="PRINTS" id="PR00075">
    <property type="entry name" value="FACDDSATRASE"/>
</dbReference>
<evidence type="ECO:0000256" key="3">
    <source>
        <dbReference type="ARBA" id="ARBA00022692"/>
    </source>
</evidence>
<feature type="domain" description="Cytochrome b5 heme-binding" evidence="11">
    <location>
        <begin position="598"/>
        <end position="668"/>
    </location>
</feature>
<dbReference type="PANTHER" id="PTHR11351:SF29">
    <property type="entry name" value="DELTA 9 FATTY ACID DESATURASE"/>
    <property type="match status" value="1"/>
</dbReference>
<evidence type="ECO:0000256" key="9">
    <source>
        <dbReference type="ARBA" id="ARBA00023136"/>
    </source>
</evidence>
<dbReference type="GO" id="GO:0004768">
    <property type="term" value="F:stearoyl-CoA 9-desaturase activity"/>
    <property type="evidence" value="ECO:0007669"/>
    <property type="project" value="TreeGrafter"/>
</dbReference>
<keyword evidence="4" id="KW-0276">Fatty acid metabolism</keyword>
<comment type="similarity">
    <text evidence="2">Belongs to the fatty acid desaturase type 1 family.</text>
</comment>
<dbReference type="Pfam" id="PF00487">
    <property type="entry name" value="FA_desaturase"/>
    <property type="match status" value="1"/>
</dbReference>
<dbReference type="InterPro" id="IPR001199">
    <property type="entry name" value="Cyt_B5-like_heme/steroid-bd"/>
</dbReference>
<evidence type="ECO:0000256" key="5">
    <source>
        <dbReference type="ARBA" id="ARBA00022989"/>
    </source>
</evidence>
<keyword evidence="5 10" id="KW-1133">Transmembrane helix</keyword>
<evidence type="ECO:0000256" key="6">
    <source>
        <dbReference type="ARBA" id="ARBA00023002"/>
    </source>
</evidence>
<evidence type="ECO:0000256" key="2">
    <source>
        <dbReference type="ARBA" id="ARBA00009295"/>
    </source>
</evidence>
<dbReference type="AlphaFoldDB" id="A0AAW2Z8F9"/>
<feature type="transmembrane region" description="Helical" evidence="10">
    <location>
        <begin position="300"/>
        <end position="320"/>
    </location>
</feature>
<dbReference type="SUPFAM" id="SSF55856">
    <property type="entry name" value="Cytochrome b5-like heme/steroid binding domain"/>
    <property type="match status" value="1"/>
</dbReference>
<dbReference type="Proteomes" id="UP001431209">
    <property type="component" value="Unassembled WGS sequence"/>
</dbReference>
<dbReference type="Pfam" id="PF00173">
    <property type="entry name" value="Cyt-b5"/>
    <property type="match status" value="1"/>
</dbReference>
<dbReference type="InterPro" id="IPR015876">
    <property type="entry name" value="Acyl-CoA_DS"/>
</dbReference>
<dbReference type="InterPro" id="IPR005804">
    <property type="entry name" value="FA_desaturase_dom"/>
</dbReference>
<sequence>MDKHVNDVYSMIPKELLGHLPSELFEKSSIKAAMRLLQTLIFMAAGIAFLFLLPWYLLPISWIWLGIVCLGLYAVADSCSRDSFFNEKNIPSWLNKIVGAACMMPLLIPFENFRLHNEFEQTAKPQQEQSDEDEADPLWFIASFKEWVSSNIYVEGKRSVVLNMVCVYVFAAIIFSLTIYFSGVAGLFKYYLGPLLTYHFMMSTVLKADEKNLKNKKASITNFPRLIEVLTNYVNHNNSYQIRFKWKKNNNQISDLLQYIPSYNLGEAKRLLREKFGNNLEKINAATFSWRSLLEHYDNIDWIMCVYLLGSVALSFYAIFACEYNWRTYLLCFLGYYIGGISITMGYHRLFAHRSYKAHWSIRSLLLIVGTSTFQGSVLQWSSDHRIHHQHTDTDKDPYNITKGFNYAHWGWLFVKDAARNELHDVDDLQQDPLVMFQHNHYKPLAVFLGYILPTLIAGYFWGDWKGGFLLGGVLSKTLLQHCTFFINSLAHSWGDANWSDKRTARDSHLVSYVTFGEGIHNFHHEFPHDYRNGVHYHHYDPGKWLIWLANQFGLTWDLKRVEEDNYTKGHLQMLQKKLDEEQEKLNVQKNRMNWGPSVESLPTISRRNVDKTMMIIDGVAHDCSTFASIHPGGETILKPFLGRDATRAFNGSVYNHSNNARNVLATL</sequence>
<dbReference type="CDD" id="cd03505">
    <property type="entry name" value="Delta9-FADS-like"/>
    <property type="match status" value="1"/>
</dbReference>
<reference evidence="12 13" key="1">
    <citation type="submission" date="2024-03" db="EMBL/GenBank/DDBJ databases">
        <title>The Acrasis kona genome and developmental transcriptomes reveal deep origins of eukaryotic multicellular pathways.</title>
        <authorList>
            <person name="Sheikh S."/>
            <person name="Fu C.-J."/>
            <person name="Brown M.W."/>
            <person name="Baldauf S.L."/>
        </authorList>
    </citation>
    <scope>NUCLEOTIDE SEQUENCE [LARGE SCALE GENOMIC DNA]</scope>
    <source>
        <strain evidence="12 13">ATCC MYA-3509</strain>
    </source>
</reference>